<protein>
    <submittedName>
        <fullName evidence="1">Beta-mannanase</fullName>
    </submittedName>
</protein>
<evidence type="ECO:0000313" key="1">
    <source>
        <dbReference type="EMBL" id="MBW7460899.1"/>
    </source>
</evidence>
<comment type="caution">
    <text evidence="1">The sequence shown here is derived from an EMBL/GenBank/DDBJ whole genome shotgun (WGS) entry which is preliminary data.</text>
</comment>
<evidence type="ECO:0000313" key="2">
    <source>
        <dbReference type="Proteomes" id="UP001519887"/>
    </source>
</evidence>
<dbReference type="EMBL" id="JAHZIK010002540">
    <property type="protein sequence ID" value="MBW7460899.1"/>
    <property type="molecule type" value="Genomic_DNA"/>
</dbReference>
<organism evidence="1 2">
    <name type="scientific">Paenibacillus sepulcri</name>
    <dbReference type="NCBI Taxonomy" id="359917"/>
    <lineage>
        <taxon>Bacteria</taxon>
        <taxon>Bacillati</taxon>
        <taxon>Bacillota</taxon>
        <taxon>Bacilli</taxon>
        <taxon>Bacillales</taxon>
        <taxon>Paenibacillaceae</taxon>
        <taxon>Paenibacillus</taxon>
    </lineage>
</organism>
<sequence>QLIRQADGGNSIEISAGKAKIYYSLLDKGGFLRKFKTIQIQVTTEVPIAKDVLCYVKKQGGYPANKEDGMLYPFVAPFPAGKTILPPVEVGKQDFIRLFFTDGRTYGQMYELISV</sequence>
<gene>
    <name evidence="1" type="ORF">K0U00_43245</name>
</gene>
<keyword evidence="2" id="KW-1185">Reference proteome</keyword>
<dbReference type="Proteomes" id="UP001519887">
    <property type="component" value="Unassembled WGS sequence"/>
</dbReference>
<feature type="non-terminal residue" evidence="1">
    <location>
        <position position="1"/>
    </location>
</feature>
<reference evidence="1 2" key="1">
    <citation type="submission" date="2021-07" db="EMBL/GenBank/DDBJ databases">
        <title>Paenibacillus radiodurans sp. nov., isolated from the southeastern edge of Tengger Desert.</title>
        <authorList>
            <person name="Zhang G."/>
        </authorList>
    </citation>
    <scope>NUCLEOTIDE SEQUENCE [LARGE SCALE GENOMIC DNA]</scope>
    <source>
        <strain evidence="1 2">CCM 7311</strain>
    </source>
</reference>
<proteinExistence type="predicted"/>
<accession>A0ABS7CIY5</accession>
<name>A0ABS7CIY5_9BACL</name>